<organism evidence="1 2">
    <name type="scientific">Cupriavidus numazuensis</name>
    <dbReference type="NCBI Taxonomy" id="221992"/>
    <lineage>
        <taxon>Bacteria</taxon>
        <taxon>Pseudomonadati</taxon>
        <taxon>Pseudomonadota</taxon>
        <taxon>Betaproteobacteria</taxon>
        <taxon>Burkholderiales</taxon>
        <taxon>Burkholderiaceae</taxon>
        <taxon>Cupriavidus</taxon>
    </lineage>
</organism>
<name>A0ABM8T9F6_9BURK</name>
<evidence type="ECO:0000313" key="1">
    <source>
        <dbReference type="EMBL" id="CAG2129070.1"/>
    </source>
</evidence>
<gene>
    <name evidence="1" type="ORF">LMG26411_00112</name>
</gene>
<proteinExistence type="predicted"/>
<sequence length="118" mass="13239">MGLKLSLRPLAVVITTGRLIPARFDGYTVGPVVLVRPGTSAALLAHELTHVRQFWRTGGLYGWLTWWSPHWRERFEVEAYRAQLAVTGPAPALEFAAMLATNYDLDLSQEEAYRLLTA</sequence>
<dbReference type="EMBL" id="CAJPVI010000001">
    <property type="protein sequence ID" value="CAG2129070.1"/>
    <property type="molecule type" value="Genomic_DNA"/>
</dbReference>
<comment type="caution">
    <text evidence="1">The sequence shown here is derived from an EMBL/GenBank/DDBJ whole genome shotgun (WGS) entry which is preliminary data.</text>
</comment>
<accession>A0ABM8T9F6</accession>
<reference evidence="1 2" key="1">
    <citation type="submission" date="2021-03" db="EMBL/GenBank/DDBJ databases">
        <authorList>
            <person name="Peeters C."/>
        </authorList>
    </citation>
    <scope>NUCLEOTIDE SEQUENCE [LARGE SCALE GENOMIC DNA]</scope>
    <source>
        <strain evidence="1 2">LMG 26411</strain>
    </source>
</reference>
<dbReference type="Proteomes" id="UP000672657">
    <property type="component" value="Unassembled WGS sequence"/>
</dbReference>
<protein>
    <recommendedName>
        <fullName evidence="3">DUF4157 domain-containing protein</fullName>
    </recommendedName>
</protein>
<keyword evidence="2" id="KW-1185">Reference proteome</keyword>
<evidence type="ECO:0008006" key="3">
    <source>
        <dbReference type="Google" id="ProtNLM"/>
    </source>
</evidence>
<evidence type="ECO:0000313" key="2">
    <source>
        <dbReference type="Proteomes" id="UP000672657"/>
    </source>
</evidence>